<keyword evidence="4 6" id="KW-0472">Membrane</keyword>
<comment type="caution">
    <text evidence="8">The sequence shown here is derived from an EMBL/GenBank/DDBJ whole genome shotgun (WGS) entry which is preliminary data.</text>
</comment>
<dbReference type="PANTHER" id="PTHR15549">
    <property type="entry name" value="PAIRED IMMUNOGLOBULIN-LIKE TYPE 2 RECEPTOR"/>
    <property type="match status" value="1"/>
</dbReference>
<feature type="compositionally biased region" description="Polar residues" evidence="5">
    <location>
        <begin position="286"/>
        <end position="296"/>
    </location>
</feature>
<accession>A0A430M7Z6</accession>
<feature type="region of interest" description="Disordered" evidence="5">
    <location>
        <begin position="332"/>
        <end position="401"/>
    </location>
</feature>
<evidence type="ECO:0008006" key="10">
    <source>
        <dbReference type="Google" id="ProtNLM"/>
    </source>
</evidence>
<reference evidence="8 9" key="1">
    <citation type="submission" date="2017-06" db="EMBL/GenBank/DDBJ databases">
        <title>Comparative genomic analysis of Ambrosia Fusariam Clade fungi.</title>
        <authorList>
            <person name="Stajich J.E."/>
            <person name="Carrillo J."/>
            <person name="Kijimoto T."/>
            <person name="Eskalen A."/>
            <person name="O'Donnell K."/>
            <person name="Kasson M."/>
        </authorList>
    </citation>
    <scope>NUCLEOTIDE SEQUENCE [LARGE SCALE GENOMIC DNA]</scope>
    <source>
        <strain evidence="8 9">UCR1854</strain>
    </source>
</reference>
<proteinExistence type="predicted"/>
<evidence type="ECO:0000256" key="2">
    <source>
        <dbReference type="ARBA" id="ARBA00022692"/>
    </source>
</evidence>
<comment type="subcellular location">
    <subcellularLocation>
        <location evidence="1">Membrane</location>
        <topology evidence="1">Single-pass membrane protein</topology>
    </subcellularLocation>
</comment>
<dbReference type="EMBL" id="MIKF01000010">
    <property type="protein sequence ID" value="RTE84105.1"/>
    <property type="molecule type" value="Genomic_DNA"/>
</dbReference>
<keyword evidence="3 6" id="KW-1133">Transmembrane helix</keyword>
<keyword evidence="7" id="KW-0732">Signal</keyword>
<protein>
    <recommendedName>
        <fullName evidence="10">Fucose-specific lectin</fullName>
    </recommendedName>
</protein>
<evidence type="ECO:0000256" key="4">
    <source>
        <dbReference type="ARBA" id="ARBA00023136"/>
    </source>
</evidence>
<dbReference type="PANTHER" id="PTHR15549:SF26">
    <property type="entry name" value="AXIAL BUDDING PATTERN PROTEIN 2-RELATED"/>
    <property type="match status" value="1"/>
</dbReference>
<feature type="chain" id="PRO_5019252228" description="Fucose-specific lectin" evidence="7">
    <location>
        <begin position="16"/>
        <end position="401"/>
    </location>
</feature>
<dbReference type="GO" id="GO:0016020">
    <property type="term" value="C:membrane"/>
    <property type="evidence" value="ECO:0007669"/>
    <property type="project" value="UniProtKB-SubCell"/>
</dbReference>
<dbReference type="Proteomes" id="UP000287124">
    <property type="component" value="Unassembled WGS sequence"/>
</dbReference>
<dbReference type="SUPFAM" id="SSF89372">
    <property type="entry name" value="Fucose-specific lectin"/>
    <property type="match status" value="1"/>
</dbReference>
<dbReference type="Gene3D" id="2.120.10.70">
    <property type="entry name" value="Fucose-specific lectin"/>
    <property type="match status" value="1"/>
</dbReference>
<evidence type="ECO:0000256" key="1">
    <source>
        <dbReference type="ARBA" id="ARBA00004167"/>
    </source>
</evidence>
<feature type="transmembrane region" description="Helical" evidence="6">
    <location>
        <begin position="302"/>
        <end position="323"/>
    </location>
</feature>
<organism evidence="8 9">
    <name type="scientific">Fusarium euwallaceae</name>
    <dbReference type="NCBI Taxonomy" id="1147111"/>
    <lineage>
        <taxon>Eukaryota</taxon>
        <taxon>Fungi</taxon>
        <taxon>Dikarya</taxon>
        <taxon>Ascomycota</taxon>
        <taxon>Pezizomycotina</taxon>
        <taxon>Sordariomycetes</taxon>
        <taxon>Hypocreomycetidae</taxon>
        <taxon>Hypocreales</taxon>
        <taxon>Nectriaceae</taxon>
        <taxon>Fusarium</taxon>
        <taxon>Fusarium solani species complex</taxon>
    </lineage>
</organism>
<feature type="signal peptide" evidence="7">
    <location>
        <begin position="1"/>
        <end position="15"/>
    </location>
</feature>
<sequence>MFLLWLMIWAQATSTTSLYAYNTAKGVQVGAQDPKTGEIHYSNCNSEKTPIFPIEKPNVIKVGLKPRNGTALAAAGWWTGEKVTASIFYQTDESVIVNAYCECNMTTGKLTYINNWAISETAEVKSVNNETGLSVQLLAAEEGYRLFYHNEDGDVMMLRYIPKTTTLPSWDPDIRSLGMSIDSSRSRSIFYVGTNKKLYQVTEKNGEWALAPNQTGKVWPQADDSSADLAVANEQSNGETWIYYWANDSIVQVHRKNSKDWEPAKVLPVNATSADQNSDDNKDSQETTNSSGSKGLSTGAKAGIGVGVSMGVVLIAGLIWYLIKRRAAKKDQDTEAEGDQAPDQSPGSPEVDEAATLKPVYSPSLDDSPKADPVEMESPRVMAELEHPPVIYELPENDGKK</sequence>
<keyword evidence="9" id="KW-1185">Reference proteome</keyword>
<gene>
    <name evidence="8" type="ORF">BHE90_001424</name>
</gene>
<dbReference type="InterPro" id="IPR051694">
    <property type="entry name" value="Immunoregulatory_rcpt-like"/>
</dbReference>
<evidence type="ECO:0000256" key="3">
    <source>
        <dbReference type="ARBA" id="ARBA00022989"/>
    </source>
</evidence>
<dbReference type="AlphaFoldDB" id="A0A430M7Z6"/>
<evidence type="ECO:0000313" key="8">
    <source>
        <dbReference type="EMBL" id="RTE84105.1"/>
    </source>
</evidence>
<keyword evidence="2 6" id="KW-0812">Transmembrane</keyword>
<evidence type="ECO:0000256" key="7">
    <source>
        <dbReference type="SAM" id="SignalP"/>
    </source>
</evidence>
<name>A0A430M7Z6_9HYPO</name>
<dbReference type="GO" id="GO:0071944">
    <property type="term" value="C:cell periphery"/>
    <property type="evidence" value="ECO:0007669"/>
    <property type="project" value="UniProtKB-ARBA"/>
</dbReference>
<evidence type="ECO:0000313" key="9">
    <source>
        <dbReference type="Proteomes" id="UP000287124"/>
    </source>
</evidence>
<evidence type="ECO:0000256" key="6">
    <source>
        <dbReference type="SAM" id="Phobius"/>
    </source>
</evidence>
<feature type="region of interest" description="Disordered" evidence="5">
    <location>
        <begin position="268"/>
        <end position="300"/>
    </location>
</feature>
<evidence type="ECO:0000256" key="5">
    <source>
        <dbReference type="SAM" id="MobiDB-lite"/>
    </source>
</evidence>